<dbReference type="Proteomes" id="UP000438345">
    <property type="component" value="Chromosome"/>
</dbReference>
<proteinExistence type="predicted"/>
<evidence type="ECO:0000313" key="1">
    <source>
        <dbReference type="EMBL" id="QGZ92621.1"/>
    </source>
</evidence>
<evidence type="ECO:0000313" key="2">
    <source>
        <dbReference type="Proteomes" id="UP000438345"/>
    </source>
</evidence>
<protein>
    <submittedName>
        <fullName evidence="1">PEP-CTERM sorting domain-containing protein</fullName>
    </submittedName>
</protein>
<sequence length="90" mass="9631">MATIPIIKTINNTYYFSGEDNQVSLTGTYNGTQLSFSSIISGDTHYTAVPCPEPTSILSLLALGTLGTASTLKRKLKPSKSTEKETTKVS</sequence>
<accession>A0A857DAG6</accession>
<name>A0A857DAG6_MICAE</name>
<gene>
    <name evidence="1" type="ORF">GQR42_02615</name>
</gene>
<reference evidence="1 2" key="1">
    <citation type="submission" date="2019-12" db="EMBL/GenBank/DDBJ databases">
        <title>Complete genome sequence of Microcystis aeruginosa strain FD4.</title>
        <authorList>
            <person name="Urakawa H."/>
        </authorList>
    </citation>
    <scope>NUCLEOTIDE SEQUENCE [LARGE SCALE GENOMIC DNA]</scope>
    <source>
        <strain evidence="1 2">FD4</strain>
    </source>
</reference>
<dbReference type="AlphaFoldDB" id="A0A857DAG6"/>
<dbReference type="EMBL" id="CP046973">
    <property type="protein sequence ID" value="QGZ92621.1"/>
    <property type="molecule type" value="Genomic_DNA"/>
</dbReference>
<dbReference type="NCBIfam" id="TIGR02595">
    <property type="entry name" value="PEP_CTERM"/>
    <property type="match status" value="1"/>
</dbReference>
<dbReference type="InterPro" id="IPR013424">
    <property type="entry name" value="Ice-binding_C"/>
</dbReference>
<organism evidence="1 2">
    <name type="scientific">Microcystis aeruginosa FD4</name>
    <dbReference type="NCBI Taxonomy" id="2686288"/>
    <lineage>
        <taxon>Bacteria</taxon>
        <taxon>Bacillati</taxon>
        <taxon>Cyanobacteriota</taxon>
        <taxon>Cyanophyceae</taxon>
        <taxon>Oscillatoriophycideae</taxon>
        <taxon>Chroococcales</taxon>
        <taxon>Microcystaceae</taxon>
        <taxon>Microcystis</taxon>
    </lineage>
</organism>